<evidence type="ECO:0000313" key="1">
    <source>
        <dbReference type="EMBL" id="STT82736.1"/>
    </source>
</evidence>
<proteinExistence type="predicted"/>
<dbReference type="AlphaFoldDB" id="A0A377XHE5"/>
<accession>A0A377XHE5</accession>
<gene>
    <name evidence="1" type="ORF">NCTC5047_03709</name>
</gene>
<evidence type="ECO:0000313" key="2">
    <source>
        <dbReference type="Proteomes" id="UP000254340"/>
    </source>
</evidence>
<organism evidence="1 2">
    <name type="scientific">Klebsiella pneumoniae</name>
    <dbReference type="NCBI Taxonomy" id="573"/>
    <lineage>
        <taxon>Bacteria</taxon>
        <taxon>Pseudomonadati</taxon>
        <taxon>Pseudomonadota</taxon>
        <taxon>Gammaproteobacteria</taxon>
        <taxon>Enterobacterales</taxon>
        <taxon>Enterobacteriaceae</taxon>
        <taxon>Klebsiella/Raoultella group</taxon>
        <taxon>Klebsiella</taxon>
        <taxon>Klebsiella pneumoniae complex</taxon>
    </lineage>
</organism>
<reference evidence="1 2" key="1">
    <citation type="submission" date="2018-06" db="EMBL/GenBank/DDBJ databases">
        <authorList>
            <consortium name="Pathogen Informatics"/>
            <person name="Doyle S."/>
        </authorList>
    </citation>
    <scope>NUCLEOTIDE SEQUENCE [LARGE SCALE GENOMIC DNA]</scope>
    <source>
        <strain evidence="1 2">NCTC5047</strain>
    </source>
</reference>
<sequence>MLQAMSIPISIFIALSPMIAASQIHSDEPHTCAMPRTELATPTAA</sequence>
<name>A0A377XHE5_KLEPN</name>
<dbReference type="Proteomes" id="UP000254340">
    <property type="component" value="Unassembled WGS sequence"/>
</dbReference>
<protein>
    <submittedName>
        <fullName evidence="1">Uncharacterized protein</fullName>
    </submittedName>
</protein>
<dbReference type="EMBL" id="UGLH01000006">
    <property type="protein sequence ID" value="STT82736.1"/>
    <property type="molecule type" value="Genomic_DNA"/>
</dbReference>